<evidence type="ECO:0000313" key="2">
    <source>
        <dbReference type="Proteomes" id="UP001604277"/>
    </source>
</evidence>
<dbReference type="Proteomes" id="UP001604277">
    <property type="component" value="Unassembled WGS sequence"/>
</dbReference>
<reference evidence="2" key="1">
    <citation type="submission" date="2024-07" db="EMBL/GenBank/DDBJ databases">
        <title>Two chromosome-level genome assemblies of Korean endemic species Abeliophyllum distichum and Forsythia ovata (Oleaceae).</title>
        <authorList>
            <person name="Jang H."/>
        </authorList>
    </citation>
    <scope>NUCLEOTIDE SEQUENCE [LARGE SCALE GENOMIC DNA]</scope>
</reference>
<gene>
    <name evidence="1" type="ORF">Fot_32240</name>
</gene>
<accession>A0ABD1T7S7</accession>
<protein>
    <submittedName>
        <fullName evidence="1">Uncharacterized protein</fullName>
    </submittedName>
</protein>
<dbReference type="AlphaFoldDB" id="A0ABD1T7S7"/>
<evidence type="ECO:0000313" key="1">
    <source>
        <dbReference type="EMBL" id="KAL2508593.1"/>
    </source>
</evidence>
<name>A0ABD1T7S7_9LAMI</name>
<comment type="caution">
    <text evidence="1">The sequence shown here is derived from an EMBL/GenBank/DDBJ whole genome shotgun (WGS) entry which is preliminary data.</text>
</comment>
<sequence length="375" mass="42872">MAGFTGTTTKLALLRKNAYGLSKYIAMLQATKDIFRERLTGIPSQDIRRFCLFKNSSASPHNRIVQNHSLAQQLWDVVRANDKKASKFQGTLIEMITMTVEENYRVQTKSPSYFFYCLQVIRETMHTVLKLLNELLPTVAREHDAQLTSDEEAFLMDRADSVSSKMGYHLSNKAYPLKVALSSLQNSARNKAIGVGKTDDVHTSTDDLAMLQEENESILEKDNCEEAGAIRELEKQSLSVEIFPLFHCAQQQRQTLLKYTSQVEESIVLNNNVKLCSNIHLRFVLNLVEESIVLNNNVKLCSEYPFQVEESIVLNNNVKLCSNIHFRIHCAQQQRQTLLEYPFQVEESIVLNNNVKLCSNIHFRFVLNLVQTLYA</sequence>
<proteinExistence type="predicted"/>
<keyword evidence="2" id="KW-1185">Reference proteome</keyword>
<organism evidence="1 2">
    <name type="scientific">Forsythia ovata</name>
    <dbReference type="NCBI Taxonomy" id="205694"/>
    <lineage>
        <taxon>Eukaryota</taxon>
        <taxon>Viridiplantae</taxon>
        <taxon>Streptophyta</taxon>
        <taxon>Embryophyta</taxon>
        <taxon>Tracheophyta</taxon>
        <taxon>Spermatophyta</taxon>
        <taxon>Magnoliopsida</taxon>
        <taxon>eudicotyledons</taxon>
        <taxon>Gunneridae</taxon>
        <taxon>Pentapetalae</taxon>
        <taxon>asterids</taxon>
        <taxon>lamiids</taxon>
        <taxon>Lamiales</taxon>
        <taxon>Oleaceae</taxon>
        <taxon>Forsythieae</taxon>
        <taxon>Forsythia</taxon>
    </lineage>
</organism>
<dbReference type="EMBL" id="JBFOLJ010000009">
    <property type="protein sequence ID" value="KAL2508593.1"/>
    <property type="molecule type" value="Genomic_DNA"/>
</dbReference>